<keyword evidence="1" id="KW-1133">Transmembrane helix</keyword>
<name>A0A1G8ZJP7_9HYPH</name>
<keyword evidence="1" id="KW-0472">Membrane</keyword>
<evidence type="ECO:0000313" key="3">
    <source>
        <dbReference type="Proteomes" id="UP000198894"/>
    </source>
</evidence>
<dbReference type="Proteomes" id="UP000198894">
    <property type="component" value="Unassembled WGS sequence"/>
</dbReference>
<feature type="transmembrane region" description="Helical" evidence="1">
    <location>
        <begin position="6"/>
        <end position="27"/>
    </location>
</feature>
<dbReference type="InterPro" id="IPR021329">
    <property type="entry name" value="DUF2938"/>
</dbReference>
<feature type="transmembrane region" description="Helical" evidence="1">
    <location>
        <begin position="139"/>
        <end position="159"/>
    </location>
</feature>
<dbReference type="EMBL" id="FNEE01000012">
    <property type="protein sequence ID" value="SDK14360.1"/>
    <property type="molecule type" value="Genomic_DNA"/>
</dbReference>
<feature type="transmembrane region" description="Helical" evidence="1">
    <location>
        <begin position="76"/>
        <end position="97"/>
    </location>
</feature>
<dbReference type="AlphaFoldDB" id="A0A1G8ZJP7"/>
<evidence type="ECO:0000256" key="1">
    <source>
        <dbReference type="SAM" id="Phobius"/>
    </source>
</evidence>
<feature type="transmembrane region" description="Helical" evidence="1">
    <location>
        <begin position="103"/>
        <end position="127"/>
    </location>
</feature>
<sequence length="160" mass="17415">MMFDHFWRAVAIGIGATALMDLWAIFLNTVFAQPRPNWGLVGRWVWHLRDGKVFHDDIGEAAPYAHESALGWAFHYFVGIVYGIVLAVLAGAAWLAAPTFLPAFILGIVTVGAGWFLLAPGMGAGWAASKRPNPMQIRALNLVSHTVFALGLFGTALLIR</sequence>
<reference evidence="3" key="1">
    <citation type="submission" date="2016-10" db="EMBL/GenBank/DDBJ databases">
        <authorList>
            <person name="Varghese N."/>
            <person name="Submissions S."/>
        </authorList>
    </citation>
    <scope>NUCLEOTIDE SEQUENCE [LARGE SCALE GENOMIC DNA]</scope>
    <source>
        <strain evidence="3">CGMCC 1.11022</strain>
    </source>
</reference>
<evidence type="ECO:0008006" key="4">
    <source>
        <dbReference type="Google" id="ProtNLM"/>
    </source>
</evidence>
<proteinExistence type="predicted"/>
<protein>
    <recommendedName>
        <fullName evidence="4">DUF2938 domain-containing protein</fullName>
    </recommendedName>
</protein>
<evidence type="ECO:0000313" key="2">
    <source>
        <dbReference type="EMBL" id="SDK14360.1"/>
    </source>
</evidence>
<dbReference type="Pfam" id="PF11158">
    <property type="entry name" value="DUF2938"/>
    <property type="match status" value="1"/>
</dbReference>
<keyword evidence="1" id="KW-0812">Transmembrane</keyword>
<accession>A0A1G8ZJP7</accession>
<organism evidence="2 3">
    <name type="scientific">Mesorhizobium muleiense</name>
    <dbReference type="NCBI Taxonomy" id="1004279"/>
    <lineage>
        <taxon>Bacteria</taxon>
        <taxon>Pseudomonadati</taxon>
        <taxon>Pseudomonadota</taxon>
        <taxon>Alphaproteobacteria</taxon>
        <taxon>Hyphomicrobiales</taxon>
        <taxon>Phyllobacteriaceae</taxon>
        <taxon>Mesorhizobium</taxon>
    </lineage>
</organism>
<keyword evidence="3" id="KW-1185">Reference proteome</keyword>
<gene>
    <name evidence="2" type="ORF">SAMN05428953_11237</name>
</gene>